<feature type="domain" description="NrS-1 polymerase-like helicase" evidence="1">
    <location>
        <begin position="208"/>
        <end position="313"/>
    </location>
</feature>
<keyword evidence="3" id="KW-1185">Reference proteome</keyword>
<dbReference type="InterPro" id="IPR045455">
    <property type="entry name" value="NrS-1_pol-like_helicase"/>
</dbReference>
<evidence type="ECO:0000313" key="3">
    <source>
        <dbReference type="Proteomes" id="UP000306229"/>
    </source>
</evidence>
<reference evidence="2 3" key="1">
    <citation type="submission" date="2019-05" db="EMBL/GenBank/DDBJ databases">
        <title>Algicella ahnfeltiae gen. nov., sp. nov., a novel marine bacterium of the family Flavobacteriaceae isolated from a red alga.</title>
        <authorList>
            <person name="Nedashkovskaya O.I."/>
            <person name="Kukhlevskiy A.D."/>
            <person name="Kim S.-G."/>
            <person name="Zhukova N.V."/>
            <person name="Mikhailov V.V."/>
        </authorList>
    </citation>
    <scope>NUCLEOTIDE SEQUENCE [LARGE SCALE GENOMIC DNA]</scope>
    <source>
        <strain evidence="2 3">10Alg115</strain>
    </source>
</reference>
<dbReference type="KEGG" id="fbe:FF125_17395"/>
<dbReference type="Pfam" id="PF19263">
    <property type="entry name" value="DUF5906"/>
    <property type="match status" value="1"/>
</dbReference>
<accession>A0A5B7TXM9</accession>
<organism evidence="2 3">
    <name type="scientific">Aureibaculum algae</name>
    <dbReference type="NCBI Taxonomy" id="2584122"/>
    <lineage>
        <taxon>Bacteria</taxon>
        <taxon>Pseudomonadati</taxon>
        <taxon>Bacteroidota</taxon>
        <taxon>Flavobacteriia</taxon>
        <taxon>Flavobacteriales</taxon>
        <taxon>Flavobacteriaceae</taxon>
        <taxon>Aureibaculum</taxon>
    </lineage>
</organism>
<dbReference type="AlphaFoldDB" id="A0A5B7TXM9"/>
<protein>
    <recommendedName>
        <fullName evidence="1">NrS-1 polymerase-like helicase domain-containing protein</fullName>
    </recommendedName>
</protein>
<dbReference type="EMBL" id="CP040749">
    <property type="protein sequence ID" value="QCX40133.1"/>
    <property type="molecule type" value="Genomic_DNA"/>
</dbReference>
<name>A0A5B7TXM9_9FLAO</name>
<evidence type="ECO:0000313" key="2">
    <source>
        <dbReference type="EMBL" id="QCX40133.1"/>
    </source>
</evidence>
<gene>
    <name evidence="2" type="ORF">FF125_17395</name>
</gene>
<sequence>MKKDNFYYKVKGEYKISHGKLINFLASNGFAKVIEDKEVKLVYVRNKIIKEVMDVNISDYIVNFLRRKGLREVLNVFSRSVGHYLSKKLLQTLPTLDLLYPKDKIDTAYFYYKNAVVCVNKDKIDTIEFHDLKKPIWEGLIIDYPINIVDYKSSQFESFMYNISNKQEGRFESLKSIIGYLLHNYQDPSFARSVILVDEKISNDGSANGGTGKSLINQAISKLRNVLTVDGKNLKNESRFFFQQVNKTTNVICYDDVRRDFDFETLYSSITSGINVEKKYKAEISIPFKDSPKILISSNYAVIGTGGNTDSRRRIEFEVANYYTKDFTPIKEFENRFFDEWDTEEWNNFYLFMIDCVQFYLNNGVIFPKPINLKENKLEQITCSEFIEYMDANLEVNTRLDKRDFYKEFLKFSNRVEFSQHIFTKWLRVFALYNDLEYSDKSSNGSYYFKFSTKK</sequence>
<evidence type="ECO:0000259" key="1">
    <source>
        <dbReference type="Pfam" id="PF19263"/>
    </source>
</evidence>
<dbReference type="OrthoDB" id="840343at2"/>
<dbReference type="Proteomes" id="UP000306229">
    <property type="component" value="Chromosome"/>
</dbReference>
<proteinExistence type="predicted"/>
<dbReference type="RefSeq" id="WP_138950967.1">
    <property type="nucleotide sequence ID" value="NZ_CP040749.1"/>
</dbReference>